<evidence type="ECO:0000256" key="3">
    <source>
        <dbReference type="ARBA" id="ARBA00022475"/>
    </source>
</evidence>
<keyword evidence="4 7" id="KW-0812">Transmembrane</keyword>
<organism evidence="9 10">
    <name type="scientific">Ktedonobacter racemifer DSM 44963</name>
    <dbReference type="NCBI Taxonomy" id="485913"/>
    <lineage>
        <taxon>Bacteria</taxon>
        <taxon>Bacillati</taxon>
        <taxon>Chloroflexota</taxon>
        <taxon>Ktedonobacteria</taxon>
        <taxon>Ktedonobacterales</taxon>
        <taxon>Ktedonobacteraceae</taxon>
        <taxon>Ktedonobacter</taxon>
    </lineage>
</organism>
<evidence type="ECO:0000259" key="8">
    <source>
        <dbReference type="Pfam" id="PF02308"/>
    </source>
</evidence>
<comment type="subcellular location">
    <subcellularLocation>
        <location evidence="1">Cell membrane</location>
        <topology evidence="1">Multi-pass membrane protein</topology>
    </subcellularLocation>
</comment>
<feature type="transmembrane region" description="Helical" evidence="7">
    <location>
        <begin position="71"/>
        <end position="90"/>
    </location>
</feature>
<keyword evidence="3" id="KW-1003">Cell membrane</keyword>
<evidence type="ECO:0000256" key="4">
    <source>
        <dbReference type="ARBA" id="ARBA00022692"/>
    </source>
</evidence>
<dbReference type="Pfam" id="PF02308">
    <property type="entry name" value="MgtC"/>
    <property type="match status" value="1"/>
</dbReference>
<evidence type="ECO:0000313" key="10">
    <source>
        <dbReference type="Proteomes" id="UP000004508"/>
    </source>
</evidence>
<comment type="caution">
    <text evidence="9">The sequence shown here is derived from an EMBL/GenBank/DDBJ whole genome shotgun (WGS) entry which is preliminary data.</text>
</comment>
<dbReference type="Proteomes" id="UP000004508">
    <property type="component" value="Unassembled WGS sequence"/>
</dbReference>
<feature type="transmembrane region" description="Helical" evidence="7">
    <location>
        <begin position="102"/>
        <end position="135"/>
    </location>
</feature>
<accession>D6U6E5</accession>
<evidence type="ECO:0000256" key="1">
    <source>
        <dbReference type="ARBA" id="ARBA00004651"/>
    </source>
</evidence>
<dbReference type="PANTHER" id="PTHR33778:SF1">
    <property type="entry name" value="MAGNESIUM TRANSPORTER YHID-RELATED"/>
    <property type="match status" value="1"/>
</dbReference>
<reference evidence="9 10" key="1">
    <citation type="journal article" date="2011" name="Stand. Genomic Sci.">
        <title>Non-contiguous finished genome sequence and contextual data of the filamentous soil bacterium Ktedonobacter racemifer type strain (SOSP1-21).</title>
        <authorList>
            <person name="Chang Y.J."/>
            <person name="Land M."/>
            <person name="Hauser L."/>
            <person name="Chertkov O."/>
            <person name="Del Rio T.G."/>
            <person name="Nolan M."/>
            <person name="Copeland A."/>
            <person name="Tice H."/>
            <person name="Cheng J.F."/>
            <person name="Lucas S."/>
            <person name="Han C."/>
            <person name="Goodwin L."/>
            <person name="Pitluck S."/>
            <person name="Ivanova N."/>
            <person name="Ovchinikova G."/>
            <person name="Pati A."/>
            <person name="Chen A."/>
            <person name="Palaniappan K."/>
            <person name="Mavromatis K."/>
            <person name="Liolios K."/>
            <person name="Brettin T."/>
            <person name="Fiebig A."/>
            <person name="Rohde M."/>
            <person name="Abt B."/>
            <person name="Goker M."/>
            <person name="Detter J.C."/>
            <person name="Woyke T."/>
            <person name="Bristow J."/>
            <person name="Eisen J.A."/>
            <person name="Markowitz V."/>
            <person name="Hugenholtz P."/>
            <person name="Kyrpides N.C."/>
            <person name="Klenk H.P."/>
            <person name="Lapidus A."/>
        </authorList>
    </citation>
    <scope>NUCLEOTIDE SEQUENCE [LARGE SCALE GENOMIC DNA]</scope>
    <source>
        <strain evidence="10">DSM 44963</strain>
    </source>
</reference>
<evidence type="ECO:0000256" key="5">
    <source>
        <dbReference type="ARBA" id="ARBA00022989"/>
    </source>
</evidence>
<dbReference type="InParanoid" id="D6U6E5"/>
<feature type="transmembrane region" description="Helical" evidence="7">
    <location>
        <begin position="38"/>
        <end position="59"/>
    </location>
</feature>
<protein>
    <submittedName>
        <fullName evidence="9">MgtC/SapB transporter</fullName>
    </submittedName>
</protein>
<keyword evidence="10" id="KW-1185">Reference proteome</keyword>
<name>D6U6E5_KTERA</name>
<dbReference type="eggNOG" id="COG1285">
    <property type="taxonomic scope" value="Bacteria"/>
</dbReference>
<evidence type="ECO:0000313" key="9">
    <source>
        <dbReference type="EMBL" id="EFH80556.1"/>
    </source>
</evidence>
<dbReference type="STRING" id="485913.Krac_1170"/>
<proteinExistence type="inferred from homology"/>
<evidence type="ECO:0000256" key="6">
    <source>
        <dbReference type="ARBA" id="ARBA00023136"/>
    </source>
</evidence>
<dbReference type="EMBL" id="ADVG01000005">
    <property type="protein sequence ID" value="EFH80556.1"/>
    <property type="molecule type" value="Genomic_DNA"/>
</dbReference>
<keyword evidence="5 7" id="KW-1133">Transmembrane helix</keyword>
<comment type="similarity">
    <text evidence="2">Belongs to the MgtC/SapB family.</text>
</comment>
<gene>
    <name evidence="9" type="ORF">Krac_1170</name>
</gene>
<dbReference type="AlphaFoldDB" id="D6U6E5"/>
<sequence length="238" mass="25947">MLPFPLIILRLCMALLLGATIGWERENRGQAAGMRTNALVGLGCAFFTIISGYGFYDLLNRQHIRLDPTRIASYVVAGIGFLGGGAIYISKDHQHVKGLTSAAAIWVVAAIGMACGVGMLWEAFAATVIALLVLIAMRYLERTHLLGLAPLTYTIDMTFSAQADTSNLANAIHAICAQQKIELKMFHLQQRQAGQQVHLECTAPGTLHMTMALDQLRAIPHVQEVTMILDRAEKYAPT</sequence>
<feature type="domain" description="MgtC/SapB/SrpB/YhiD N-terminal" evidence="8">
    <location>
        <begin position="11"/>
        <end position="142"/>
    </location>
</feature>
<dbReference type="RefSeq" id="WP_007923201.1">
    <property type="nucleotide sequence ID" value="NZ_ADVG01000005.1"/>
</dbReference>
<evidence type="ECO:0000256" key="7">
    <source>
        <dbReference type="SAM" id="Phobius"/>
    </source>
</evidence>
<dbReference type="OrthoDB" id="9811198at2"/>
<dbReference type="FunCoup" id="D6U6E5">
    <property type="interactions" value="38"/>
</dbReference>
<dbReference type="GO" id="GO:0005886">
    <property type="term" value="C:plasma membrane"/>
    <property type="evidence" value="ECO:0007669"/>
    <property type="project" value="UniProtKB-SubCell"/>
</dbReference>
<evidence type="ECO:0000256" key="2">
    <source>
        <dbReference type="ARBA" id="ARBA00009298"/>
    </source>
</evidence>
<dbReference type="PANTHER" id="PTHR33778">
    <property type="entry name" value="PROTEIN MGTC"/>
    <property type="match status" value="1"/>
</dbReference>
<dbReference type="PRINTS" id="PR01837">
    <property type="entry name" value="MGTCSAPBPROT"/>
</dbReference>
<dbReference type="InterPro" id="IPR003416">
    <property type="entry name" value="MgtC/SapB/SrpB/YhiD_fam"/>
</dbReference>
<keyword evidence="6 7" id="KW-0472">Membrane</keyword>
<dbReference type="InterPro" id="IPR049177">
    <property type="entry name" value="MgtC_SapB_SrpB_YhiD_N"/>
</dbReference>